<evidence type="ECO:0000256" key="1">
    <source>
        <dbReference type="SAM" id="MobiDB-lite"/>
    </source>
</evidence>
<dbReference type="Proteomes" id="UP001054837">
    <property type="component" value="Unassembled WGS sequence"/>
</dbReference>
<dbReference type="EMBL" id="BPLQ01003650">
    <property type="protein sequence ID" value="GIY02162.1"/>
    <property type="molecule type" value="Genomic_DNA"/>
</dbReference>
<accession>A0AAV4Q1V8</accession>
<organism evidence="2 3">
    <name type="scientific">Caerostris darwini</name>
    <dbReference type="NCBI Taxonomy" id="1538125"/>
    <lineage>
        <taxon>Eukaryota</taxon>
        <taxon>Metazoa</taxon>
        <taxon>Ecdysozoa</taxon>
        <taxon>Arthropoda</taxon>
        <taxon>Chelicerata</taxon>
        <taxon>Arachnida</taxon>
        <taxon>Araneae</taxon>
        <taxon>Araneomorphae</taxon>
        <taxon>Entelegynae</taxon>
        <taxon>Araneoidea</taxon>
        <taxon>Araneidae</taxon>
        <taxon>Caerostris</taxon>
    </lineage>
</organism>
<feature type="compositionally biased region" description="Low complexity" evidence="1">
    <location>
        <begin position="126"/>
        <end position="135"/>
    </location>
</feature>
<feature type="compositionally biased region" description="Pro residues" evidence="1">
    <location>
        <begin position="101"/>
        <end position="112"/>
    </location>
</feature>
<reference evidence="2 3" key="1">
    <citation type="submission" date="2021-06" db="EMBL/GenBank/DDBJ databases">
        <title>Caerostris darwini draft genome.</title>
        <authorList>
            <person name="Kono N."/>
            <person name="Arakawa K."/>
        </authorList>
    </citation>
    <scope>NUCLEOTIDE SEQUENCE [LARGE SCALE GENOMIC DNA]</scope>
</reference>
<gene>
    <name evidence="2" type="ORF">CDAR_115641</name>
</gene>
<protein>
    <submittedName>
        <fullName evidence="2">Uncharacterized protein</fullName>
    </submittedName>
</protein>
<evidence type="ECO:0000313" key="3">
    <source>
        <dbReference type="Proteomes" id="UP001054837"/>
    </source>
</evidence>
<evidence type="ECO:0000313" key="2">
    <source>
        <dbReference type="EMBL" id="GIY02162.1"/>
    </source>
</evidence>
<sequence length="319" mass="34659">MSDYEDLIRFSRKGSFRCRLGCTGACSPDDCLAHQQAIQQYESVVQRLVSTEGCIKRLQEKFLSAQKEWQLERTKLIKRQRVDPGAFLHQPAPVPSTILAPGPPATLAPGPPATLAQVSSASPAASHQTSTSSCTTQFIQLNPAPARRPGRPRNLTLDSRLFEEVLEELRREYQGAVLSHQVRTWINEDMEDYLKSLWATARKVTKEKRHPTASLHQPAPAPSTILAPAPSAILAPGPSASLAPGPPASPAARAVQLPPQPVEWMRHCSSLPVLVELLLNRIVLVAFAMSKNRIPVSALSGGEVIRVSLSLSGGRFPDG</sequence>
<keyword evidence="3" id="KW-1185">Reference proteome</keyword>
<name>A0AAV4Q1V8_9ARAC</name>
<comment type="caution">
    <text evidence="2">The sequence shown here is derived from an EMBL/GenBank/DDBJ whole genome shotgun (WGS) entry which is preliminary data.</text>
</comment>
<feature type="region of interest" description="Disordered" evidence="1">
    <location>
        <begin position="101"/>
        <end position="135"/>
    </location>
</feature>
<proteinExistence type="predicted"/>
<dbReference type="AlphaFoldDB" id="A0AAV4Q1V8"/>